<evidence type="ECO:0000313" key="2">
    <source>
        <dbReference type="Proteomes" id="UP000220621"/>
    </source>
</evidence>
<accession>A0A2A8B7N4</accession>
<proteinExistence type="predicted"/>
<dbReference type="AlphaFoldDB" id="A0A2A8B7N4"/>
<dbReference type="RefSeq" id="WP_064475200.1">
    <property type="nucleotide sequence ID" value="NZ_CP015257.1"/>
</dbReference>
<name>A0A2A8B7N4_9BACI</name>
<dbReference type="InterPro" id="IPR010310">
    <property type="entry name" value="T7SS_ESAT-6-like"/>
</dbReference>
<gene>
    <name evidence="1" type="ORF">CN611_32025</name>
</gene>
<dbReference type="EMBL" id="NUDL01000255">
    <property type="protein sequence ID" value="PEM38798.1"/>
    <property type="molecule type" value="Genomic_DNA"/>
</dbReference>
<dbReference type="NCBIfam" id="TIGR03930">
    <property type="entry name" value="WXG100_ESAT6"/>
    <property type="match status" value="1"/>
</dbReference>
<dbReference type="InterPro" id="IPR036689">
    <property type="entry name" value="ESAT-6-like_sf"/>
</dbReference>
<reference evidence="1 2" key="1">
    <citation type="submission" date="2017-09" db="EMBL/GenBank/DDBJ databases">
        <title>Large-scale bioinformatics analysis of Bacillus genomes uncovers conserved roles of natural products in bacterial physiology.</title>
        <authorList>
            <consortium name="Agbiome Team Llc"/>
            <person name="Bleich R.M."/>
            <person name="Grubbs K.J."/>
            <person name="Santa Maria K.C."/>
            <person name="Allen S.E."/>
            <person name="Farag S."/>
            <person name="Shank E.A."/>
            <person name="Bowers A."/>
        </authorList>
    </citation>
    <scope>NUCLEOTIDE SEQUENCE [LARGE SCALE GENOMIC DNA]</scope>
    <source>
        <strain evidence="1 2">AFS010764</strain>
    </source>
</reference>
<dbReference type="Gene3D" id="1.10.287.850">
    <property type="entry name" value="HP0062-like domain"/>
    <property type="match status" value="1"/>
</dbReference>
<comment type="caution">
    <text evidence="1">The sequence shown here is derived from an EMBL/GenBank/DDBJ whole genome shotgun (WGS) entry which is preliminary data.</text>
</comment>
<dbReference type="Proteomes" id="UP000220621">
    <property type="component" value="Unassembled WGS sequence"/>
</dbReference>
<sequence length="326" mass="35198">MNIIVTPELLEASANKFKSAQEQAQVQFTNLRQDISYLESIWYGSTKEKFYYDFQQSSQVMNKYIHCLQQIEIQLKRSAEKFRKVDSETGAELSTNEGSLLESLKKGLMTSLSPTVKLGIMAGVLNVIPNKKRNDLVDIVTRKWVNGKAGEIWNKLIPLKDFSTLEKTAASLGKLDKSLPKNSIKESNISKHIIKNMKPFGIASISLTALGEVSSLTSAIQGDFKKYDGSQAGVNIAMDTVYSTGKVVGNLASTYAGGVAGAEAGALAGSLIFPPVGTAVGAIAGGIIGSTVGGTAFNELADKFVPRQKFKESISSFTDSFTNFLK</sequence>
<protein>
    <submittedName>
        <fullName evidence="1">WXG100 family type VII secretion target</fullName>
    </submittedName>
</protein>
<organism evidence="1 2">
    <name type="scientific">Bacillus wiedmannii</name>
    <dbReference type="NCBI Taxonomy" id="1890302"/>
    <lineage>
        <taxon>Bacteria</taxon>
        <taxon>Bacillati</taxon>
        <taxon>Bacillota</taxon>
        <taxon>Bacilli</taxon>
        <taxon>Bacillales</taxon>
        <taxon>Bacillaceae</taxon>
        <taxon>Bacillus</taxon>
        <taxon>Bacillus cereus group</taxon>
    </lineage>
</organism>
<evidence type="ECO:0000313" key="1">
    <source>
        <dbReference type="EMBL" id="PEM38798.1"/>
    </source>
</evidence>
<dbReference type="Pfam" id="PF06013">
    <property type="entry name" value="WXG100"/>
    <property type="match status" value="1"/>
</dbReference>
<dbReference type="SUPFAM" id="SSF140453">
    <property type="entry name" value="EsxAB dimer-like"/>
    <property type="match status" value="1"/>
</dbReference>